<organism evidence="1 2">
    <name type="scientific">Rotaria sordida</name>
    <dbReference type="NCBI Taxonomy" id="392033"/>
    <lineage>
        <taxon>Eukaryota</taxon>
        <taxon>Metazoa</taxon>
        <taxon>Spiralia</taxon>
        <taxon>Gnathifera</taxon>
        <taxon>Rotifera</taxon>
        <taxon>Eurotatoria</taxon>
        <taxon>Bdelloidea</taxon>
        <taxon>Philodinida</taxon>
        <taxon>Philodinidae</taxon>
        <taxon>Rotaria</taxon>
    </lineage>
</organism>
<dbReference type="EMBL" id="CAJNOL010000336">
    <property type="protein sequence ID" value="CAF1013399.1"/>
    <property type="molecule type" value="Genomic_DNA"/>
</dbReference>
<dbReference type="Proteomes" id="UP000663870">
    <property type="component" value="Unassembled WGS sequence"/>
</dbReference>
<evidence type="ECO:0000313" key="1">
    <source>
        <dbReference type="EMBL" id="CAF1013399.1"/>
    </source>
</evidence>
<reference evidence="1" key="1">
    <citation type="submission" date="2021-02" db="EMBL/GenBank/DDBJ databases">
        <authorList>
            <person name="Nowell W R."/>
        </authorList>
    </citation>
    <scope>NUCLEOTIDE SEQUENCE</scope>
</reference>
<keyword evidence="2" id="KW-1185">Reference proteome</keyword>
<gene>
    <name evidence="1" type="ORF">JXQ802_LOCUS14784</name>
</gene>
<comment type="caution">
    <text evidence="1">The sequence shown here is derived from an EMBL/GenBank/DDBJ whole genome shotgun (WGS) entry which is preliminary data.</text>
</comment>
<sequence>MSLHKSKQSNEDWGWLRDTESTSSDDISINGIGVVAIHLHQLIINKPFHLIKDNNNQQEINIDTFRICISGYALSRYSKTVRVYSTEKQENIARFDQTMHMIIRIYDKRHDKRHLIHVILYGYINEEKRYGLIADQVIDSIKLVSVRHISEAVIFESSIDIFGKATLLIELIFVYGRHGYNFSSQLIFQNDFHFSNVVKNQTLFERILPTNEDNTTNEKLFHPPENDLPIFLQLSFDELNQYVANITHNHHSRDLIKNIRVLKALSTSSKYSSMTAIIEMYPSRKQRLDIFFDFLTEGPYLPEQNIIEPTVSRLIPWSITYWKRALSGVPLHGSALDMNEFHNIETGITHLGNTSPILRQIIEQEEECNTIKLNTIKELVRRVIILFSNLIHH</sequence>
<evidence type="ECO:0000313" key="2">
    <source>
        <dbReference type="Proteomes" id="UP000663870"/>
    </source>
</evidence>
<proteinExistence type="predicted"/>
<accession>A0A814HN25</accession>
<dbReference type="AlphaFoldDB" id="A0A814HN25"/>
<protein>
    <submittedName>
        <fullName evidence="1">Uncharacterized protein</fullName>
    </submittedName>
</protein>
<name>A0A814HN25_9BILA</name>